<accession>A0A5C5XW03</accession>
<reference evidence="1 2" key="1">
    <citation type="submission" date="2019-02" db="EMBL/GenBank/DDBJ databases">
        <title>Deep-cultivation of Planctomycetes and their phenomic and genomic characterization uncovers novel biology.</title>
        <authorList>
            <person name="Wiegand S."/>
            <person name="Jogler M."/>
            <person name="Boedeker C."/>
            <person name="Pinto D."/>
            <person name="Vollmers J."/>
            <person name="Rivas-Marin E."/>
            <person name="Kohn T."/>
            <person name="Peeters S.H."/>
            <person name="Heuer A."/>
            <person name="Rast P."/>
            <person name="Oberbeckmann S."/>
            <person name="Bunk B."/>
            <person name="Jeske O."/>
            <person name="Meyerdierks A."/>
            <person name="Storesund J.E."/>
            <person name="Kallscheuer N."/>
            <person name="Luecker S."/>
            <person name="Lage O.M."/>
            <person name="Pohl T."/>
            <person name="Merkel B.J."/>
            <person name="Hornburger P."/>
            <person name="Mueller R.-W."/>
            <person name="Bruemmer F."/>
            <person name="Labrenz M."/>
            <person name="Spormann A.M."/>
            <person name="Op Den Camp H."/>
            <person name="Overmann J."/>
            <person name="Amann R."/>
            <person name="Jetten M.S.M."/>
            <person name="Mascher T."/>
            <person name="Medema M.H."/>
            <person name="Devos D.P."/>
            <person name="Kaster A.-K."/>
            <person name="Ovreas L."/>
            <person name="Rohde M."/>
            <person name="Galperin M.Y."/>
            <person name="Jogler C."/>
        </authorList>
    </citation>
    <scope>NUCLEOTIDE SEQUENCE [LARGE SCALE GENOMIC DNA]</scope>
    <source>
        <strain evidence="1 2">CA85</strain>
    </source>
</reference>
<proteinExistence type="predicted"/>
<sequence length="196" mass="22440">MWLQTQTIHHPKPDDPQQNIDNHIVEVVFGTEDDAEVVAGRLAIDYLDWTRTKFSSGDILQIADADSGGWEGLCAVTLDLHQSEPKIRDDFDVQDCVHGFGFIYEACFHSSLRPLQPFIIDAVCRMFPKESLIFTLDDCTDLSPTERAELGFRRVATTNYQFRPNMLRTEYDPSSDEPDSVTVPEDAEDYLDEYWL</sequence>
<dbReference type="EMBL" id="SJPK01000004">
    <property type="protein sequence ID" value="TWT67507.1"/>
    <property type="molecule type" value="Genomic_DNA"/>
</dbReference>
<dbReference type="OrthoDB" id="278674at2"/>
<dbReference type="RefSeq" id="WP_146391363.1">
    <property type="nucleotide sequence ID" value="NZ_SJPK01000004.1"/>
</dbReference>
<organism evidence="1 2">
    <name type="scientific">Allorhodopirellula solitaria</name>
    <dbReference type="NCBI Taxonomy" id="2527987"/>
    <lineage>
        <taxon>Bacteria</taxon>
        <taxon>Pseudomonadati</taxon>
        <taxon>Planctomycetota</taxon>
        <taxon>Planctomycetia</taxon>
        <taxon>Pirellulales</taxon>
        <taxon>Pirellulaceae</taxon>
        <taxon>Allorhodopirellula</taxon>
    </lineage>
</organism>
<dbReference type="Proteomes" id="UP000318053">
    <property type="component" value="Unassembled WGS sequence"/>
</dbReference>
<comment type="caution">
    <text evidence="1">The sequence shown here is derived from an EMBL/GenBank/DDBJ whole genome shotgun (WGS) entry which is preliminary data.</text>
</comment>
<evidence type="ECO:0000313" key="2">
    <source>
        <dbReference type="Proteomes" id="UP000318053"/>
    </source>
</evidence>
<keyword evidence="2" id="KW-1185">Reference proteome</keyword>
<name>A0A5C5XW03_9BACT</name>
<dbReference type="AlphaFoldDB" id="A0A5C5XW03"/>
<gene>
    <name evidence="1" type="ORF">CA85_23580</name>
</gene>
<evidence type="ECO:0008006" key="3">
    <source>
        <dbReference type="Google" id="ProtNLM"/>
    </source>
</evidence>
<protein>
    <recommendedName>
        <fullName evidence="3">N-acetyltransferase domain-containing protein</fullName>
    </recommendedName>
</protein>
<evidence type="ECO:0000313" key="1">
    <source>
        <dbReference type="EMBL" id="TWT67507.1"/>
    </source>
</evidence>